<dbReference type="InterPro" id="IPR011032">
    <property type="entry name" value="GroES-like_sf"/>
</dbReference>
<dbReference type="Pfam" id="PF08240">
    <property type="entry name" value="ADH_N"/>
    <property type="match status" value="1"/>
</dbReference>
<dbReference type="PANTHER" id="PTHR48106:SF13">
    <property type="entry name" value="QUINONE OXIDOREDUCTASE-RELATED"/>
    <property type="match status" value="1"/>
</dbReference>
<keyword evidence="1" id="KW-0521">NADP</keyword>
<dbReference type="SUPFAM" id="SSF50129">
    <property type="entry name" value="GroES-like"/>
    <property type="match status" value="1"/>
</dbReference>
<feature type="domain" description="Alcohol dehydrogenase-like N-terminal" evidence="3">
    <location>
        <begin position="78"/>
        <end position="137"/>
    </location>
</feature>
<dbReference type="PANTHER" id="PTHR48106">
    <property type="entry name" value="QUINONE OXIDOREDUCTASE PIG3-RELATED"/>
    <property type="match status" value="1"/>
</dbReference>
<keyword evidence="5" id="KW-1185">Reference proteome</keyword>
<evidence type="ECO:0000256" key="1">
    <source>
        <dbReference type="ARBA" id="ARBA00022857"/>
    </source>
</evidence>
<organism evidence="4 5">
    <name type="scientific">Dipteronia sinensis</name>
    <dbReference type="NCBI Taxonomy" id="43782"/>
    <lineage>
        <taxon>Eukaryota</taxon>
        <taxon>Viridiplantae</taxon>
        <taxon>Streptophyta</taxon>
        <taxon>Embryophyta</taxon>
        <taxon>Tracheophyta</taxon>
        <taxon>Spermatophyta</taxon>
        <taxon>Magnoliopsida</taxon>
        <taxon>eudicotyledons</taxon>
        <taxon>Gunneridae</taxon>
        <taxon>Pentapetalae</taxon>
        <taxon>rosids</taxon>
        <taxon>malvids</taxon>
        <taxon>Sapindales</taxon>
        <taxon>Sapindaceae</taxon>
        <taxon>Hippocastanoideae</taxon>
        <taxon>Acereae</taxon>
        <taxon>Dipteronia</taxon>
    </lineage>
</organism>
<dbReference type="GO" id="GO:0070402">
    <property type="term" value="F:NADPH binding"/>
    <property type="evidence" value="ECO:0007669"/>
    <property type="project" value="TreeGrafter"/>
</dbReference>
<dbReference type="Gene3D" id="3.90.180.10">
    <property type="entry name" value="Medium-chain alcohol dehydrogenases, catalytic domain"/>
    <property type="match status" value="1"/>
</dbReference>
<reference evidence="4" key="1">
    <citation type="journal article" date="2023" name="Plant J.">
        <title>Genome sequences and population genomics provide insights into the demographic history, inbreeding, and mutation load of two 'living fossil' tree species of Dipteronia.</title>
        <authorList>
            <person name="Feng Y."/>
            <person name="Comes H.P."/>
            <person name="Chen J."/>
            <person name="Zhu S."/>
            <person name="Lu R."/>
            <person name="Zhang X."/>
            <person name="Li P."/>
            <person name="Qiu J."/>
            <person name="Olsen K.M."/>
            <person name="Qiu Y."/>
        </authorList>
    </citation>
    <scope>NUCLEOTIDE SEQUENCE</scope>
    <source>
        <strain evidence="4">NBL</strain>
    </source>
</reference>
<evidence type="ECO:0000313" key="5">
    <source>
        <dbReference type="Proteomes" id="UP001281410"/>
    </source>
</evidence>
<accession>A0AAE0B459</accession>
<dbReference type="GO" id="GO:0035925">
    <property type="term" value="F:mRNA 3'-UTR AU-rich region binding"/>
    <property type="evidence" value="ECO:0007669"/>
    <property type="project" value="TreeGrafter"/>
</dbReference>
<sequence length="171" mass="18454">MLRFRVMLRYDKGSGVVPLSGGGASAMEGGEATRDGDGRGVGLEKSNPWAFDTAQFDIILKRLKVVLKWEDVEIGEPGDGEIRVRNKAIGLNFIDVYFRKGVYKAATMPFTPGMKAVGEVIAVGPGLTGRKVGDLVGYAGNPMGKELNAIAAVEQVSVRRFSKLTYTSLRE</sequence>
<evidence type="ECO:0000259" key="3">
    <source>
        <dbReference type="Pfam" id="PF08240"/>
    </source>
</evidence>
<dbReference type="EMBL" id="JANJYJ010000001">
    <property type="protein sequence ID" value="KAK3229441.1"/>
    <property type="molecule type" value="Genomic_DNA"/>
</dbReference>
<gene>
    <name evidence="4" type="ORF">Dsin_001322</name>
</gene>
<comment type="caution">
    <text evidence="4">The sequence shown here is derived from an EMBL/GenBank/DDBJ whole genome shotgun (WGS) entry which is preliminary data.</text>
</comment>
<evidence type="ECO:0000313" key="4">
    <source>
        <dbReference type="EMBL" id="KAK3229441.1"/>
    </source>
</evidence>
<keyword evidence="2" id="KW-0560">Oxidoreductase</keyword>
<dbReference type="GO" id="GO:0005829">
    <property type="term" value="C:cytosol"/>
    <property type="evidence" value="ECO:0007669"/>
    <property type="project" value="TreeGrafter"/>
</dbReference>
<evidence type="ECO:0000256" key="2">
    <source>
        <dbReference type="ARBA" id="ARBA00023002"/>
    </source>
</evidence>
<dbReference type="InterPro" id="IPR013154">
    <property type="entry name" value="ADH-like_N"/>
</dbReference>
<name>A0AAE0B459_9ROSI</name>
<dbReference type="AlphaFoldDB" id="A0AAE0B459"/>
<dbReference type="GO" id="GO:0003960">
    <property type="term" value="F:quinone reductase (NADPH) activity"/>
    <property type="evidence" value="ECO:0007669"/>
    <property type="project" value="TreeGrafter"/>
</dbReference>
<protein>
    <recommendedName>
        <fullName evidence="3">Alcohol dehydrogenase-like N-terminal domain-containing protein</fullName>
    </recommendedName>
</protein>
<dbReference type="Proteomes" id="UP001281410">
    <property type="component" value="Unassembled WGS sequence"/>
</dbReference>
<proteinExistence type="predicted"/>